<evidence type="ECO:0000256" key="5">
    <source>
        <dbReference type="PROSITE-ProRule" id="PRU01016"/>
    </source>
</evidence>
<dbReference type="PANTHER" id="PTHR10629:SF52">
    <property type="entry name" value="DNA (CYTOSINE-5)-METHYLTRANSFERASE 1"/>
    <property type="match status" value="1"/>
</dbReference>
<evidence type="ECO:0000256" key="6">
    <source>
        <dbReference type="RuleBase" id="RU000416"/>
    </source>
</evidence>
<dbReference type="EC" id="2.1.1.37" evidence="7"/>
<dbReference type="PROSITE" id="PS51679">
    <property type="entry name" value="SAM_MT_C5"/>
    <property type="match status" value="1"/>
</dbReference>
<dbReference type="GO" id="GO:0003886">
    <property type="term" value="F:DNA (cytosine-5-)-methyltransferase activity"/>
    <property type="evidence" value="ECO:0007669"/>
    <property type="project" value="UniProtKB-EC"/>
</dbReference>
<evidence type="ECO:0000256" key="3">
    <source>
        <dbReference type="ARBA" id="ARBA00022691"/>
    </source>
</evidence>
<dbReference type="PANTHER" id="PTHR10629">
    <property type="entry name" value="CYTOSINE-SPECIFIC METHYLTRANSFERASE"/>
    <property type="match status" value="1"/>
</dbReference>
<dbReference type="AlphaFoldDB" id="A0A2M9CM28"/>
<dbReference type="Pfam" id="PF00145">
    <property type="entry name" value="DNA_methylase"/>
    <property type="match status" value="1"/>
</dbReference>
<comment type="catalytic activity">
    <reaction evidence="7">
        <text>a 2'-deoxycytidine in DNA + S-adenosyl-L-methionine = a 5-methyl-2'-deoxycytidine in DNA + S-adenosyl-L-homocysteine + H(+)</text>
        <dbReference type="Rhea" id="RHEA:13681"/>
        <dbReference type="Rhea" id="RHEA-COMP:11369"/>
        <dbReference type="Rhea" id="RHEA-COMP:11370"/>
        <dbReference type="ChEBI" id="CHEBI:15378"/>
        <dbReference type="ChEBI" id="CHEBI:57856"/>
        <dbReference type="ChEBI" id="CHEBI:59789"/>
        <dbReference type="ChEBI" id="CHEBI:85452"/>
        <dbReference type="ChEBI" id="CHEBI:85454"/>
        <dbReference type="EC" id="2.1.1.37"/>
    </reaction>
</comment>
<dbReference type="InterPro" id="IPR001525">
    <property type="entry name" value="C5_MeTfrase"/>
</dbReference>
<dbReference type="Gene3D" id="3.40.50.150">
    <property type="entry name" value="Vaccinia Virus protein VP39"/>
    <property type="match status" value="1"/>
</dbReference>
<sequence length="356" mass="38871">MHEDPISVLDLFAGAGGLTAGFHEASPRFRTVQAVEMDFAAAASYTATFGSGVVYAGPIQKWLAEGRAPQSVDVIVGGPPCQGFSTLGRQDVQDERNALWELYAQTIATVRPKYFVVENVAAFAKSPQFEAFSRAIGDGNLQDYSFEHRILNAADYGAAQVRKRAVMIGHRKDVAPPAFPTPTHSGRWVTVAEALSGVPVEATGVDLPPSRSYEFAGRSYAGSFSAEELHLGRTYSELSLKRFAHIPEGGNRFDIPHDLLAPCWQRHTTGTADVMGRLRWDKPSVTIRTEFFKPEKGRYLHPVAPRALTHYEAALLQGFPSTHRFVGSKTAIARQIGNAVPIPLAKAIALELERLL</sequence>
<dbReference type="InterPro" id="IPR050390">
    <property type="entry name" value="C5-Methyltransferase"/>
</dbReference>
<comment type="similarity">
    <text evidence="5 6">Belongs to the class I-like SAM-binding methyltransferase superfamily. C5-methyltransferase family.</text>
</comment>
<evidence type="ECO:0000256" key="2">
    <source>
        <dbReference type="ARBA" id="ARBA00022679"/>
    </source>
</evidence>
<dbReference type="GO" id="GO:0003677">
    <property type="term" value="F:DNA binding"/>
    <property type="evidence" value="ECO:0007669"/>
    <property type="project" value="TreeGrafter"/>
</dbReference>
<dbReference type="PROSITE" id="PS00094">
    <property type="entry name" value="C5_MTASE_1"/>
    <property type="match status" value="1"/>
</dbReference>
<keyword evidence="2 5" id="KW-0808">Transferase</keyword>
<dbReference type="RefSeq" id="WP_100365084.1">
    <property type="nucleotide sequence ID" value="NZ_PGFF01000001.1"/>
</dbReference>
<dbReference type="GO" id="GO:0009307">
    <property type="term" value="P:DNA restriction-modification system"/>
    <property type="evidence" value="ECO:0007669"/>
    <property type="project" value="UniProtKB-KW"/>
</dbReference>
<evidence type="ECO:0000256" key="7">
    <source>
        <dbReference type="RuleBase" id="RU000417"/>
    </source>
</evidence>
<dbReference type="SUPFAM" id="SSF53335">
    <property type="entry name" value="S-adenosyl-L-methionine-dependent methyltransferases"/>
    <property type="match status" value="1"/>
</dbReference>
<dbReference type="GO" id="GO:0044027">
    <property type="term" value="P:negative regulation of gene expression via chromosomal CpG island methylation"/>
    <property type="evidence" value="ECO:0007669"/>
    <property type="project" value="TreeGrafter"/>
</dbReference>
<dbReference type="InterPro" id="IPR029063">
    <property type="entry name" value="SAM-dependent_MTases_sf"/>
</dbReference>
<dbReference type="Proteomes" id="UP000228758">
    <property type="component" value="Unassembled WGS sequence"/>
</dbReference>
<dbReference type="NCBIfam" id="TIGR00675">
    <property type="entry name" value="dcm"/>
    <property type="match status" value="1"/>
</dbReference>
<keyword evidence="4" id="KW-0680">Restriction system</keyword>
<keyword evidence="1 5" id="KW-0489">Methyltransferase</keyword>
<accession>A0A2M9CM28</accession>
<dbReference type="OrthoDB" id="9813719at2"/>
<gene>
    <name evidence="8" type="ORF">CLV46_2525</name>
</gene>
<dbReference type="GO" id="GO:0032259">
    <property type="term" value="P:methylation"/>
    <property type="evidence" value="ECO:0007669"/>
    <property type="project" value="UniProtKB-KW"/>
</dbReference>
<comment type="caution">
    <text evidence="8">The sequence shown here is derived from an EMBL/GenBank/DDBJ whole genome shotgun (WGS) entry which is preliminary data.</text>
</comment>
<dbReference type="Gene3D" id="3.90.120.10">
    <property type="entry name" value="DNA Methylase, subunit A, domain 2"/>
    <property type="match status" value="1"/>
</dbReference>
<evidence type="ECO:0000313" key="8">
    <source>
        <dbReference type="EMBL" id="PJJ72946.1"/>
    </source>
</evidence>
<evidence type="ECO:0000313" key="9">
    <source>
        <dbReference type="Proteomes" id="UP000228758"/>
    </source>
</evidence>
<evidence type="ECO:0000256" key="4">
    <source>
        <dbReference type="ARBA" id="ARBA00022747"/>
    </source>
</evidence>
<keyword evidence="9" id="KW-1185">Reference proteome</keyword>
<feature type="active site" evidence="5">
    <location>
        <position position="81"/>
    </location>
</feature>
<reference evidence="8 9" key="1">
    <citation type="submission" date="2017-11" db="EMBL/GenBank/DDBJ databases">
        <title>Genomic Encyclopedia of Archaeal and Bacterial Type Strains, Phase II (KMG-II): From Individual Species to Whole Genera.</title>
        <authorList>
            <person name="Goeker M."/>
        </authorList>
    </citation>
    <scope>NUCLEOTIDE SEQUENCE [LARGE SCALE GENOMIC DNA]</scope>
    <source>
        <strain evidence="8 9">DSM 27393</strain>
    </source>
</reference>
<dbReference type="PROSITE" id="PS00095">
    <property type="entry name" value="C5_MTASE_2"/>
    <property type="match status" value="1"/>
</dbReference>
<name>A0A2M9CM28_9MICO</name>
<dbReference type="EMBL" id="PGFF01000001">
    <property type="protein sequence ID" value="PJJ72946.1"/>
    <property type="molecule type" value="Genomic_DNA"/>
</dbReference>
<dbReference type="InterPro" id="IPR031303">
    <property type="entry name" value="C5_meth_CS"/>
</dbReference>
<proteinExistence type="inferred from homology"/>
<keyword evidence="3 5" id="KW-0949">S-adenosyl-L-methionine</keyword>
<protein>
    <recommendedName>
        <fullName evidence="7">Cytosine-specific methyltransferase</fullName>
        <ecNumber evidence="7">2.1.1.37</ecNumber>
    </recommendedName>
</protein>
<organism evidence="8 9">
    <name type="scientific">Diaminobutyricimonas aerilata</name>
    <dbReference type="NCBI Taxonomy" id="1162967"/>
    <lineage>
        <taxon>Bacteria</taxon>
        <taxon>Bacillati</taxon>
        <taxon>Actinomycetota</taxon>
        <taxon>Actinomycetes</taxon>
        <taxon>Micrococcales</taxon>
        <taxon>Microbacteriaceae</taxon>
        <taxon>Diaminobutyricimonas</taxon>
    </lineage>
</organism>
<evidence type="ECO:0000256" key="1">
    <source>
        <dbReference type="ARBA" id="ARBA00022603"/>
    </source>
</evidence>
<dbReference type="InterPro" id="IPR018117">
    <property type="entry name" value="C5_DNA_meth_AS"/>
</dbReference>
<dbReference type="PRINTS" id="PR00105">
    <property type="entry name" value="C5METTRFRASE"/>
</dbReference>